<keyword evidence="2" id="KW-1185">Reference proteome</keyword>
<dbReference type="RefSeq" id="WP_190717415.1">
    <property type="nucleotide sequence ID" value="NZ_JACJST010000020.1"/>
</dbReference>
<comment type="caution">
    <text evidence="1">The sequence shown here is derived from an EMBL/GenBank/DDBJ whole genome shotgun (WGS) entry which is preliminary data.</text>
</comment>
<sequence length="206" mass="21379">MAKMLHSTPQLTQAAWAGDFLDRHSLIPGGARVDPSEFLYQDGVKVTVGANAAQNATSITVAALSGAIPSGTVLYFGTAKFALLTAAAAAGATSLTVQALPTAIVSGNTATYAGSTGRKPIKAGTLLGRTYAQRDAGTGFGLADVAGDDEIYLLAFDVTDALFEADCELYRHNSIVKENLLPGWSTYDSTAKAKLRELYQCVAGLA</sequence>
<reference evidence="1 2" key="1">
    <citation type="journal article" date="2020" name="ISME J.">
        <title>Comparative genomics reveals insights into cyanobacterial evolution and habitat adaptation.</title>
        <authorList>
            <person name="Chen M.Y."/>
            <person name="Teng W.K."/>
            <person name="Zhao L."/>
            <person name="Hu C.X."/>
            <person name="Zhou Y.K."/>
            <person name="Han B.P."/>
            <person name="Song L.R."/>
            <person name="Shu W.S."/>
        </authorList>
    </citation>
    <scope>NUCLEOTIDE SEQUENCE [LARGE SCALE GENOMIC DNA]</scope>
    <source>
        <strain evidence="1 2">FACHB-196</strain>
    </source>
</reference>
<evidence type="ECO:0000313" key="2">
    <source>
        <dbReference type="Proteomes" id="UP000640531"/>
    </source>
</evidence>
<accession>A0ABR8FJK7</accession>
<evidence type="ECO:0000313" key="1">
    <source>
        <dbReference type="EMBL" id="MBD2570045.1"/>
    </source>
</evidence>
<gene>
    <name evidence="1" type="ORF">H6G59_19515</name>
</gene>
<evidence type="ECO:0008006" key="3">
    <source>
        <dbReference type="Google" id="ProtNLM"/>
    </source>
</evidence>
<dbReference type="Proteomes" id="UP000640531">
    <property type="component" value="Unassembled WGS sequence"/>
</dbReference>
<proteinExistence type="predicted"/>
<dbReference type="EMBL" id="JACJST010000020">
    <property type="protein sequence ID" value="MBD2570045.1"/>
    <property type="molecule type" value="Genomic_DNA"/>
</dbReference>
<organism evidence="1 2">
    <name type="scientific">Anabaena lutea FACHB-196</name>
    <dbReference type="NCBI Taxonomy" id="2692881"/>
    <lineage>
        <taxon>Bacteria</taxon>
        <taxon>Bacillati</taxon>
        <taxon>Cyanobacteriota</taxon>
        <taxon>Cyanophyceae</taxon>
        <taxon>Nostocales</taxon>
        <taxon>Nostocaceae</taxon>
        <taxon>Anabaena</taxon>
    </lineage>
</organism>
<protein>
    <recommendedName>
        <fullName evidence="3">Head decoration protein</fullName>
    </recommendedName>
</protein>
<name>A0ABR8FJK7_9NOST</name>